<feature type="chain" id="PRO_5016407214" description="DUF1007 domain-containing protein" evidence="1">
    <location>
        <begin position="27"/>
        <end position="204"/>
    </location>
</feature>
<sequence length="204" mass="22412">MRLTRLSQKLLLVASAMLLTATNSFAAGSAFHYKLDLTARLVTTESAELTAVQMSWLYDEGLSQTLMDGEDLSDENRAATLQKRASDILSGLKGMDYFTTLKLDGTELALREVTQYNLNLVEGARLQMNLTLPLETSTAMQGHQLEIIISDETAVGLATFVDPSHLKLDEPLKSSCKAPTMTQSQMGMIDSHVVMSETMTLDCR</sequence>
<dbReference type="InterPro" id="IPR010412">
    <property type="entry name" value="DUF1007"/>
</dbReference>
<dbReference type="AlphaFoldDB" id="A0A317CH01"/>
<proteinExistence type="predicted"/>
<accession>A0A317CH01</accession>
<feature type="signal peptide" evidence="1">
    <location>
        <begin position="1"/>
        <end position="26"/>
    </location>
</feature>
<dbReference type="OrthoDB" id="5624443at2"/>
<keyword evidence="3" id="KW-1185">Reference proteome</keyword>
<reference evidence="2 3" key="1">
    <citation type="submission" date="2018-05" db="EMBL/GenBank/DDBJ databases">
        <title>Leucothrix arctica sp. nov., isolated from Arctic seawater.</title>
        <authorList>
            <person name="Choi A."/>
            <person name="Baek K."/>
        </authorList>
    </citation>
    <scope>NUCLEOTIDE SEQUENCE [LARGE SCALE GENOMIC DNA]</scope>
    <source>
        <strain evidence="2 3">JCM 18388</strain>
    </source>
</reference>
<evidence type="ECO:0000313" key="2">
    <source>
        <dbReference type="EMBL" id="PWQ97808.1"/>
    </source>
</evidence>
<dbReference type="Pfam" id="PF06226">
    <property type="entry name" value="DUF1007"/>
    <property type="match status" value="1"/>
</dbReference>
<comment type="caution">
    <text evidence="2">The sequence shown here is derived from an EMBL/GenBank/DDBJ whole genome shotgun (WGS) entry which is preliminary data.</text>
</comment>
<name>A0A317CH01_9GAMM</name>
<keyword evidence="1" id="KW-0732">Signal</keyword>
<evidence type="ECO:0008006" key="4">
    <source>
        <dbReference type="Google" id="ProtNLM"/>
    </source>
</evidence>
<evidence type="ECO:0000256" key="1">
    <source>
        <dbReference type="SAM" id="SignalP"/>
    </source>
</evidence>
<gene>
    <name evidence="2" type="ORF">DKW60_09450</name>
</gene>
<dbReference type="EMBL" id="QGKM01000022">
    <property type="protein sequence ID" value="PWQ97808.1"/>
    <property type="molecule type" value="Genomic_DNA"/>
</dbReference>
<organism evidence="2 3">
    <name type="scientific">Leucothrix pacifica</name>
    <dbReference type="NCBI Taxonomy" id="1247513"/>
    <lineage>
        <taxon>Bacteria</taxon>
        <taxon>Pseudomonadati</taxon>
        <taxon>Pseudomonadota</taxon>
        <taxon>Gammaproteobacteria</taxon>
        <taxon>Thiotrichales</taxon>
        <taxon>Thiotrichaceae</taxon>
        <taxon>Leucothrix</taxon>
    </lineage>
</organism>
<protein>
    <recommendedName>
        <fullName evidence="4">DUF1007 domain-containing protein</fullName>
    </recommendedName>
</protein>
<evidence type="ECO:0000313" key="3">
    <source>
        <dbReference type="Proteomes" id="UP000245539"/>
    </source>
</evidence>
<dbReference type="RefSeq" id="WP_109837409.1">
    <property type="nucleotide sequence ID" value="NZ_QGKM01000022.1"/>
</dbReference>
<dbReference type="Proteomes" id="UP000245539">
    <property type="component" value="Unassembled WGS sequence"/>
</dbReference>